<feature type="domain" description="Temptin Cys/Cys disulfide" evidence="3">
    <location>
        <begin position="24"/>
        <end position="111"/>
    </location>
</feature>
<name>F0WN16_9STRA</name>
<evidence type="ECO:0000256" key="2">
    <source>
        <dbReference type="SAM" id="SignalP"/>
    </source>
</evidence>
<evidence type="ECO:0000313" key="4">
    <source>
        <dbReference type="EMBL" id="CCA22703.1"/>
    </source>
</evidence>
<dbReference type="EMBL" id="FR824209">
    <property type="protein sequence ID" value="CCA22703.1"/>
    <property type="molecule type" value="Genomic_DNA"/>
</dbReference>
<organism evidence="4">
    <name type="scientific">Albugo laibachii Nc14</name>
    <dbReference type="NCBI Taxonomy" id="890382"/>
    <lineage>
        <taxon>Eukaryota</taxon>
        <taxon>Sar</taxon>
        <taxon>Stramenopiles</taxon>
        <taxon>Oomycota</taxon>
        <taxon>Peronosporomycetes</taxon>
        <taxon>Albuginales</taxon>
        <taxon>Albuginaceae</taxon>
        <taxon>Albugo</taxon>
    </lineage>
</organism>
<feature type="region of interest" description="Disordered" evidence="1">
    <location>
        <begin position="119"/>
        <end position="211"/>
    </location>
</feature>
<dbReference type="PANTHER" id="PTHR34737">
    <property type="entry name" value="EF-HAND DOMAIN-CONTAINING PROTEIN"/>
    <property type="match status" value="1"/>
</dbReference>
<protein>
    <submittedName>
        <fullName evidence="4">AlNc14C164G7848 protein</fullName>
    </submittedName>
</protein>
<proteinExistence type="predicted"/>
<feature type="chain" id="PRO_5003263523" evidence="2">
    <location>
        <begin position="26"/>
        <end position="211"/>
    </location>
</feature>
<evidence type="ECO:0000259" key="3">
    <source>
        <dbReference type="Pfam" id="PF24784"/>
    </source>
</evidence>
<sequence length="211" mass="22464">MFIKFSTRSIVVVAVAISTIPVTNGRSEYVTKLPFDKCINPPENSDQLKLFGHTEGNDEENTDFGTAFKDAEYKWTDDLCKQTQLSSLDSTYKGKTNGEILCDPCCELENAPKGVAKLGEGTCSKSSGRNPAEQNENGKNGTVKPSPSPSASPNTGAPSTGSPNTKTPTTGTPKSNSPYTPPPSPPSPYSPAGNESKCKAKVRRRLSATQD</sequence>
<feature type="compositionally biased region" description="Basic residues" evidence="1">
    <location>
        <begin position="199"/>
        <end position="211"/>
    </location>
</feature>
<dbReference type="InterPro" id="IPR057626">
    <property type="entry name" value="S-S_Temptin"/>
</dbReference>
<evidence type="ECO:0000256" key="1">
    <source>
        <dbReference type="SAM" id="MobiDB-lite"/>
    </source>
</evidence>
<reference evidence="4" key="1">
    <citation type="journal article" date="2011" name="PLoS Biol.">
        <title>Gene gain and loss during evolution of obligate parasitism in the white rust pathogen of Arabidopsis thaliana.</title>
        <authorList>
            <person name="Kemen E."/>
            <person name="Gardiner A."/>
            <person name="Schultz-Larsen T."/>
            <person name="Kemen A.C."/>
            <person name="Balmuth A.L."/>
            <person name="Robert-Seilaniantz A."/>
            <person name="Bailey K."/>
            <person name="Holub E."/>
            <person name="Studholme D.J."/>
            <person name="Maclean D."/>
            <person name="Jones J.D."/>
        </authorList>
    </citation>
    <scope>NUCLEOTIDE SEQUENCE</scope>
</reference>
<dbReference type="HOGENOM" id="CLU_1306795_0_0_1"/>
<feature type="compositionally biased region" description="Low complexity" evidence="1">
    <location>
        <begin position="158"/>
        <end position="178"/>
    </location>
</feature>
<dbReference type="InterPro" id="IPR055313">
    <property type="entry name" value="Temptin-like"/>
</dbReference>
<dbReference type="AlphaFoldDB" id="F0WN16"/>
<accession>F0WN16</accession>
<feature type="compositionally biased region" description="Pro residues" evidence="1">
    <location>
        <begin position="179"/>
        <end position="189"/>
    </location>
</feature>
<gene>
    <name evidence="4" type="primary">AlNc14C164G7848</name>
    <name evidence="4" type="ORF">ALNC14_088460</name>
</gene>
<dbReference type="PANTHER" id="PTHR34737:SF2">
    <property type="entry name" value="EF-HAND DOMAIN-CONTAINING PROTEIN"/>
    <property type="match status" value="1"/>
</dbReference>
<reference evidence="4" key="2">
    <citation type="submission" date="2011-02" db="EMBL/GenBank/DDBJ databases">
        <authorList>
            <person name="MacLean D."/>
        </authorList>
    </citation>
    <scope>NUCLEOTIDE SEQUENCE</scope>
</reference>
<dbReference type="Pfam" id="PF24784">
    <property type="entry name" value="Temptin_C"/>
    <property type="match status" value="1"/>
</dbReference>
<keyword evidence="2" id="KW-0732">Signal</keyword>
<feature type="signal peptide" evidence="2">
    <location>
        <begin position="1"/>
        <end position="25"/>
    </location>
</feature>
<feature type="compositionally biased region" description="Polar residues" evidence="1">
    <location>
        <begin position="123"/>
        <end position="157"/>
    </location>
</feature>